<organism evidence="2 3">
    <name type="scientific">Sphingomonas oligophenolica</name>
    <dbReference type="NCBI Taxonomy" id="301154"/>
    <lineage>
        <taxon>Bacteria</taxon>
        <taxon>Pseudomonadati</taxon>
        <taxon>Pseudomonadota</taxon>
        <taxon>Alphaproteobacteria</taxon>
        <taxon>Sphingomonadales</taxon>
        <taxon>Sphingomonadaceae</taxon>
        <taxon>Sphingomonas</taxon>
    </lineage>
</organism>
<dbReference type="Proteomes" id="UP001419910">
    <property type="component" value="Unassembled WGS sequence"/>
</dbReference>
<dbReference type="InterPro" id="IPR029058">
    <property type="entry name" value="AB_hydrolase_fold"/>
</dbReference>
<dbReference type="SUPFAM" id="SSF53474">
    <property type="entry name" value="alpha/beta-Hydrolases"/>
    <property type="match status" value="1"/>
</dbReference>
<dbReference type="PANTHER" id="PTHR43798">
    <property type="entry name" value="MONOACYLGLYCEROL LIPASE"/>
    <property type="match status" value="1"/>
</dbReference>
<dbReference type="EMBL" id="JBDIME010000002">
    <property type="protein sequence ID" value="MEN2788622.1"/>
    <property type="molecule type" value="Genomic_DNA"/>
</dbReference>
<reference evidence="2 3" key="1">
    <citation type="submission" date="2024-05" db="EMBL/GenBank/DDBJ databases">
        <authorList>
            <person name="Liu Q."/>
            <person name="Xin Y.-H."/>
        </authorList>
    </citation>
    <scope>NUCLEOTIDE SEQUENCE [LARGE SCALE GENOMIC DNA]</scope>
    <source>
        <strain evidence="2 3">CGMCC 1.10181</strain>
    </source>
</reference>
<evidence type="ECO:0000313" key="2">
    <source>
        <dbReference type="EMBL" id="MEN2788622.1"/>
    </source>
</evidence>
<dbReference type="InterPro" id="IPR000073">
    <property type="entry name" value="AB_hydrolase_1"/>
</dbReference>
<dbReference type="GO" id="GO:0016787">
    <property type="term" value="F:hydrolase activity"/>
    <property type="evidence" value="ECO:0007669"/>
    <property type="project" value="UniProtKB-KW"/>
</dbReference>
<evidence type="ECO:0000259" key="1">
    <source>
        <dbReference type="Pfam" id="PF12697"/>
    </source>
</evidence>
<proteinExistence type="predicted"/>
<dbReference type="RefSeq" id="WP_343890639.1">
    <property type="nucleotide sequence ID" value="NZ_BAAAEH010000035.1"/>
</dbReference>
<gene>
    <name evidence="2" type="ORF">ABC974_03205</name>
</gene>
<keyword evidence="2" id="KW-0378">Hydrolase</keyword>
<protein>
    <submittedName>
        <fullName evidence="2">Alpha/beta hydrolase</fullName>
    </submittedName>
</protein>
<sequence>MDANELHKGPTAEPVLLLPGLMCDSRVFAAQLSAFPNARAAADYTLERDLGAMAGRVIDAAPARFALLGHSMGGRVALEVIRRVPDRVTRLALLSTGVHMPTPGEAPKRYALRDLGRSEGMAALVDAWLPPMVAPDRARDPHFMAPLRAMCIEAGLARFEAQIAALLSRPEVESLLPHIACPVLVAAGSEDVWSPPAQHEAIAALLPDAHLVVVEGAGHMLPVEAPDALNDAIAAWLARPIETPYPSQGEVE</sequence>
<accession>A0ABU9XYJ2</accession>
<dbReference type="Gene3D" id="3.40.50.1820">
    <property type="entry name" value="alpha/beta hydrolase"/>
    <property type="match status" value="1"/>
</dbReference>
<evidence type="ECO:0000313" key="3">
    <source>
        <dbReference type="Proteomes" id="UP001419910"/>
    </source>
</evidence>
<feature type="domain" description="AB hydrolase-1" evidence="1">
    <location>
        <begin position="29"/>
        <end position="232"/>
    </location>
</feature>
<dbReference type="InterPro" id="IPR050266">
    <property type="entry name" value="AB_hydrolase_sf"/>
</dbReference>
<dbReference type="Pfam" id="PF12697">
    <property type="entry name" value="Abhydrolase_6"/>
    <property type="match status" value="1"/>
</dbReference>
<dbReference type="PANTHER" id="PTHR43798:SF29">
    <property type="entry name" value="AB HYDROLASE-1 DOMAIN-CONTAINING PROTEIN"/>
    <property type="match status" value="1"/>
</dbReference>
<name>A0ABU9XYJ2_9SPHN</name>
<comment type="caution">
    <text evidence="2">The sequence shown here is derived from an EMBL/GenBank/DDBJ whole genome shotgun (WGS) entry which is preliminary data.</text>
</comment>
<keyword evidence="3" id="KW-1185">Reference proteome</keyword>
<dbReference type="PRINTS" id="PR00111">
    <property type="entry name" value="ABHYDROLASE"/>
</dbReference>